<keyword evidence="2" id="KW-0812">Transmembrane</keyword>
<keyword evidence="5" id="KW-1185">Reference proteome</keyword>
<dbReference type="HOGENOM" id="CLU_033536_0_1_11"/>
<keyword evidence="4" id="KW-0808">Transferase</keyword>
<dbReference type="Gene3D" id="3.90.550.10">
    <property type="entry name" value="Spore Coat Polysaccharide Biosynthesis Protein SpsA, Chain A"/>
    <property type="match status" value="1"/>
</dbReference>
<name>F2N8H7_CORGP</name>
<dbReference type="InterPro" id="IPR001173">
    <property type="entry name" value="Glyco_trans_2-like"/>
</dbReference>
<sequence length="330" mass="37033">MHMISVVVPCYNEVESLPIFVTELERVIRSMRDEFGVSFELIFVDDGSQDATLSSIKMNAARLSGISRVRWLSFSRNFGKEAAIFAGLERSSGDFVATIDADLQDPPSLLFDMYSMLQDNEFDNVAARRANRDGEPTIRSLFARSFYRIFNRISNTDVVDGARDFRLMRRSMVDAVLSLRERNRFSKGIFGWVGFKTRWIPYVNARRVAGETKWSFISLVLYSIDGIMAFSTAPLFISSIAGIILCFAAIFGALFIVVKTFLWGEPVAGWPSLACIVTLLGGLQLLCLGIMGQYLAKTYLETKNRPLYIVKESGTEEEDDIADSESSQAE</sequence>
<evidence type="ECO:0000313" key="4">
    <source>
        <dbReference type="EMBL" id="AEB07360.1"/>
    </source>
</evidence>
<keyword evidence="2" id="KW-0472">Membrane</keyword>
<evidence type="ECO:0000256" key="2">
    <source>
        <dbReference type="SAM" id="Phobius"/>
    </source>
</evidence>
<dbReference type="InterPro" id="IPR050256">
    <property type="entry name" value="Glycosyltransferase_2"/>
</dbReference>
<dbReference type="Proteomes" id="UP000006851">
    <property type="component" value="Chromosome"/>
</dbReference>
<protein>
    <submittedName>
        <fullName evidence="4">Glycosyl transferase family 2</fullName>
    </submittedName>
</protein>
<dbReference type="OrthoDB" id="9811884at2"/>
<dbReference type="eggNOG" id="COG0463">
    <property type="taxonomic scope" value="Bacteria"/>
</dbReference>
<feature type="domain" description="Glycosyltransferase 2-like" evidence="3">
    <location>
        <begin position="5"/>
        <end position="175"/>
    </location>
</feature>
<dbReference type="RefSeq" id="WP_013709103.1">
    <property type="nucleotide sequence ID" value="NC_015389.1"/>
</dbReference>
<dbReference type="SUPFAM" id="SSF53448">
    <property type="entry name" value="Nucleotide-diphospho-sugar transferases"/>
    <property type="match status" value="1"/>
</dbReference>
<reference evidence="5" key="1">
    <citation type="journal article" date="2013" name="Stand. Genomic Sci.">
        <title>Complete genome sequence of Coriobacterium glomerans type strain (PW2(T)) from the midgut of Pyrrhocoris apterus L. (red soldier bug).</title>
        <authorList>
            <person name="Stackebrandt E."/>
            <person name="Zeytun A."/>
            <person name="Lapidus A."/>
            <person name="Nolan M."/>
            <person name="Lucas S."/>
            <person name="Hammon N."/>
            <person name="Deshpande S."/>
            <person name="Cheng J.F."/>
            <person name="Tapia R."/>
            <person name="Goodwin L.A."/>
            <person name="Pitluck S."/>
            <person name="Liolios K."/>
            <person name="Pagani I."/>
            <person name="Ivanova N."/>
            <person name="Mavromatis K."/>
            <person name="Mikhailova N."/>
            <person name="Huntemann M."/>
            <person name="Pati A."/>
            <person name="Chen A."/>
            <person name="Palaniappan K."/>
            <person name="Chang Y.J."/>
            <person name="Land M."/>
            <person name="Hauser L."/>
            <person name="Rohde M."/>
            <person name="Pukall R."/>
            <person name="Goker M."/>
            <person name="Detter J.C."/>
            <person name="Woyke T."/>
            <person name="Bristow J."/>
            <person name="Eisen J.A."/>
            <person name="Markowitz V."/>
            <person name="Hugenholtz P."/>
            <person name="Kyrpides N.C."/>
            <person name="Klenk H.P."/>
        </authorList>
    </citation>
    <scope>NUCLEOTIDE SEQUENCE</scope>
    <source>
        <strain evidence="5">ATCC 49209 / DSM 20642 / JCM 10262 / PW2</strain>
    </source>
</reference>
<dbReference type="Pfam" id="PF00535">
    <property type="entry name" value="Glycos_transf_2"/>
    <property type="match status" value="1"/>
</dbReference>
<accession>F2N8H7</accession>
<proteinExistence type="inferred from homology"/>
<dbReference type="EMBL" id="CP002628">
    <property type="protein sequence ID" value="AEB07360.1"/>
    <property type="molecule type" value="Genomic_DNA"/>
</dbReference>
<gene>
    <name evidence="4" type="ordered locus">Corgl_1259</name>
</gene>
<organism evidence="4 5">
    <name type="scientific">Coriobacterium glomerans (strain ATCC 49209 / DSM 20642 / JCM 10262 / PW2)</name>
    <dbReference type="NCBI Taxonomy" id="700015"/>
    <lineage>
        <taxon>Bacteria</taxon>
        <taxon>Bacillati</taxon>
        <taxon>Actinomycetota</taxon>
        <taxon>Coriobacteriia</taxon>
        <taxon>Coriobacteriales</taxon>
        <taxon>Coriobacteriaceae</taxon>
        <taxon>Coriobacterium</taxon>
    </lineage>
</organism>
<keyword evidence="2" id="KW-1133">Transmembrane helix</keyword>
<dbReference type="CDD" id="cd04187">
    <property type="entry name" value="DPM1_like_bac"/>
    <property type="match status" value="1"/>
</dbReference>
<dbReference type="PANTHER" id="PTHR48090:SF8">
    <property type="entry name" value="GLYCOSYLTRANSFERASE CSBB-RELATED"/>
    <property type="match status" value="1"/>
</dbReference>
<dbReference type="AlphaFoldDB" id="F2N8H7"/>
<dbReference type="GO" id="GO:0016740">
    <property type="term" value="F:transferase activity"/>
    <property type="evidence" value="ECO:0007669"/>
    <property type="project" value="UniProtKB-KW"/>
</dbReference>
<dbReference type="STRING" id="700015.Corgl_1259"/>
<evidence type="ECO:0000313" key="5">
    <source>
        <dbReference type="Proteomes" id="UP000006851"/>
    </source>
</evidence>
<dbReference type="GO" id="GO:0005886">
    <property type="term" value="C:plasma membrane"/>
    <property type="evidence" value="ECO:0007669"/>
    <property type="project" value="TreeGrafter"/>
</dbReference>
<dbReference type="InterPro" id="IPR029044">
    <property type="entry name" value="Nucleotide-diphossugar_trans"/>
</dbReference>
<dbReference type="PANTHER" id="PTHR48090">
    <property type="entry name" value="UNDECAPRENYL-PHOSPHATE 4-DEOXY-4-FORMAMIDO-L-ARABINOSE TRANSFERASE-RELATED"/>
    <property type="match status" value="1"/>
</dbReference>
<feature type="transmembrane region" description="Helical" evidence="2">
    <location>
        <begin position="244"/>
        <end position="264"/>
    </location>
</feature>
<feature type="transmembrane region" description="Helical" evidence="2">
    <location>
        <begin position="270"/>
        <end position="296"/>
    </location>
</feature>
<dbReference type="KEGG" id="cgo:Corgl_1259"/>
<evidence type="ECO:0000259" key="3">
    <source>
        <dbReference type="Pfam" id="PF00535"/>
    </source>
</evidence>
<comment type="similarity">
    <text evidence="1">Belongs to the glycosyltransferase 2 family.</text>
</comment>
<evidence type="ECO:0000256" key="1">
    <source>
        <dbReference type="ARBA" id="ARBA00006739"/>
    </source>
</evidence>